<dbReference type="EMBL" id="CP030941">
    <property type="protein sequence ID" value="UUP18654.1"/>
    <property type="molecule type" value="Genomic_DNA"/>
</dbReference>
<dbReference type="Gene3D" id="1.10.10.10">
    <property type="entry name" value="Winged helix-like DNA-binding domain superfamily/Winged helix DNA-binding domain"/>
    <property type="match status" value="1"/>
</dbReference>
<proteinExistence type="predicted"/>
<dbReference type="Pfam" id="PF12802">
    <property type="entry name" value="MarR_2"/>
    <property type="match status" value="1"/>
</dbReference>
<sequence>MVKNLDENENPPLPDHLGWRLWSLSRLWQQDFVAEMQRAGHSWFTDARATAMGHIPRSGLRQTDLIDRMGTSKQAVQQLVDGLENAGVVVREADPRDRRGRIIRYTDKGKAALADADRIKSLIEGRYRAAMGSGHYARLVELLEELRVQISGETSR</sequence>
<evidence type="ECO:0000313" key="2">
    <source>
        <dbReference type="EMBL" id="UUP18654.1"/>
    </source>
</evidence>
<name>A0ABY5MMX7_9HYPH</name>
<dbReference type="PROSITE" id="PS50995">
    <property type="entry name" value="HTH_MARR_2"/>
    <property type="match status" value="1"/>
</dbReference>
<feature type="domain" description="HTH marR-type" evidence="1">
    <location>
        <begin position="1"/>
        <end position="148"/>
    </location>
</feature>
<dbReference type="SMART" id="SM00347">
    <property type="entry name" value="HTH_MARR"/>
    <property type="match status" value="1"/>
</dbReference>
<keyword evidence="3" id="KW-1185">Reference proteome</keyword>
<dbReference type="InterPro" id="IPR036390">
    <property type="entry name" value="WH_DNA-bd_sf"/>
</dbReference>
<dbReference type="RefSeq" id="WP_338530870.1">
    <property type="nucleotide sequence ID" value="NZ_CP030941.1"/>
</dbReference>
<organism evidence="2 3">
    <name type="scientific">Nitratireductor thuwali</name>
    <dbReference type="NCBI Taxonomy" id="2267699"/>
    <lineage>
        <taxon>Bacteria</taxon>
        <taxon>Pseudomonadati</taxon>
        <taxon>Pseudomonadota</taxon>
        <taxon>Alphaproteobacteria</taxon>
        <taxon>Hyphomicrobiales</taxon>
        <taxon>Phyllobacteriaceae</taxon>
        <taxon>Nitratireductor</taxon>
    </lineage>
</organism>
<dbReference type="SUPFAM" id="SSF46785">
    <property type="entry name" value="Winged helix' DNA-binding domain"/>
    <property type="match status" value="1"/>
</dbReference>
<protein>
    <recommendedName>
        <fullName evidence="1">HTH marR-type domain-containing protein</fullName>
    </recommendedName>
</protein>
<gene>
    <name evidence="2" type="ORF">NTH_03138</name>
</gene>
<evidence type="ECO:0000259" key="1">
    <source>
        <dbReference type="PROSITE" id="PS50995"/>
    </source>
</evidence>
<dbReference type="InterPro" id="IPR000835">
    <property type="entry name" value="HTH_MarR-typ"/>
</dbReference>
<accession>A0ABY5MMX7</accession>
<dbReference type="PANTHER" id="PTHR33164:SF43">
    <property type="entry name" value="HTH-TYPE TRANSCRIPTIONAL REPRESSOR YETL"/>
    <property type="match status" value="1"/>
</dbReference>
<dbReference type="InterPro" id="IPR039422">
    <property type="entry name" value="MarR/SlyA-like"/>
</dbReference>
<dbReference type="InterPro" id="IPR036388">
    <property type="entry name" value="WH-like_DNA-bd_sf"/>
</dbReference>
<reference evidence="2 3" key="1">
    <citation type="submission" date="2018-07" db="EMBL/GenBank/DDBJ databases">
        <title>Genome sequence of Nitratireductor thuwali#1536.</title>
        <authorList>
            <person name="Michoud G."/>
            <person name="Merlino G."/>
            <person name="Sefrji F.O."/>
            <person name="Daffonchio D."/>
        </authorList>
    </citation>
    <scope>NUCLEOTIDE SEQUENCE [LARGE SCALE GENOMIC DNA]</scope>
    <source>
        <strain evidence="3">Nit1536</strain>
    </source>
</reference>
<dbReference type="PANTHER" id="PTHR33164">
    <property type="entry name" value="TRANSCRIPTIONAL REGULATOR, MARR FAMILY"/>
    <property type="match status" value="1"/>
</dbReference>
<evidence type="ECO:0000313" key="3">
    <source>
        <dbReference type="Proteomes" id="UP001342418"/>
    </source>
</evidence>
<dbReference type="Proteomes" id="UP001342418">
    <property type="component" value="Chromosome"/>
</dbReference>